<evidence type="ECO:0000259" key="3">
    <source>
        <dbReference type="Pfam" id="PF15711"/>
    </source>
</evidence>
<proteinExistence type="predicted"/>
<feature type="domain" description="Gingipain" evidence="2">
    <location>
        <begin position="403"/>
        <end position="764"/>
    </location>
</feature>
<evidence type="ECO:0008006" key="6">
    <source>
        <dbReference type="Google" id="ProtNLM"/>
    </source>
</evidence>
<evidence type="ECO:0000313" key="4">
    <source>
        <dbReference type="EMBL" id="RNI31986.1"/>
    </source>
</evidence>
<evidence type="ECO:0000256" key="1">
    <source>
        <dbReference type="ARBA" id="ARBA00022729"/>
    </source>
</evidence>
<dbReference type="InterPro" id="IPR029031">
    <property type="entry name" value="Gingipain_N_sf"/>
</dbReference>
<reference evidence="4 5" key="1">
    <citation type="submission" date="2018-11" db="EMBL/GenBank/DDBJ databases">
        <title>Rufibacter latericius sp. nov., isolated from water in Baiyang Lake.</title>
        <authorList>
            <person name="Yang Y."/>
        </authorList>
    </citation>
    <scope>NUCLEOTIDE SEQUENCE [LARGE SCALE GENOMIC DNA]</scope>
    <source>
        <strain evidence="4 5">MCC P1</strain>
    </source>
</reference>
<feature type="domain" description="ILEI/PANDER" evidence="3">
    <location>
        <begin position="1111"/>
        <end position="1176"/>
    </location>
</feature>
<dbReference type="InterPro" id="IPR001769">
    <property type="entry name" value="Gingipain"/>
</dbReference>
<dbReference type="OrthoDB" id="9757650at2"/>
<dbReference type="Pfam" id="PF01364">
    <property type="entry name" value="Peptidase_C25"/>
    <property type="match status" value="1"/>
</dbReference>
<comment type="caution">
    <text evidence="4">The sequence shown here is derived from an EMBL/GenBank/DDBJ whole genome shotgun (WGS) entry which is preliminary data.</text>
</comment>
<dbReference type="InterPro" id="IPR039477">
    <property type="entry name" value="ILEI/PANDER_dom"/>
</dbReference>
<keyword evidence="1" id="KW-0732">Signal</keyword>
<gene>
    <name evidence="4" type="ORF">EFA69_05650</name>
</gene>
<dbReference type="Proteomes" id="UP000271010">
    <property type="component" value="Unassembled WGS sequence"/>
</dbReference>
<dbReference type="Gene3D" id="2.60.40.10">
    <property type="entry name" value="Immunoglobulins"/>
    <property type="match status" value="1"/>
</dbReference>
<dbReference type="Gene3D" id="3.40.50.1460">
    <property type="match status" value="1"/>
</dbReference>
<evidence type="ECO:0000313" key="5">
    <source>
        <dbReference type="Proteomes" id="UP000271010"/>
    </source>
</evidence>
<dbReference type="InterPro" id="IPR029030">
    <property type="entry name" value="Caspase-like_dom_sf"/>
</dbReference>
<dbReference type="GO" id="GO:0008234">
    <property type="term" value="F:cysteine-type peptidase activity"/>
    <property type="evidence" value="ECO:0007669"/>
    <property type="project" value="InterPro"/>
</dbReference>
<dbReference type="InterPro" id="IPR013783">
    <property type="entry name" value="Ig-like_fold"/>
</dbReference>
<dbReference type="CDD" id="cd02258">
    <property type="entry name" value="Peptidase_C25_N"/>
    <property type="match status" value="1"/>
</dbReference>
<dbReference type="SUPFAM" id="SSF52129">
    <property type="entry name" value="Caspase-like"/>
    <property type="match status" value="1"/>
</dbReference>
<sequence length="1662" mass="183600">MKTPFQLKYLFLISFLALAMVGLVQPSFGQQQVYGNEWINYSQKYYKIKVPATGIYRLDYTYLQAAGITGVNPQNFQLYRRGQEVAIHVEGQADGSFDNNDFIEFYGEKNDGTLDRELYKDADRHHINPYYSLYTDTAAYFLTWSSTPGKRMEAYNQSSAGLTPEPWHLQEYIFFDNGEYAKGERYGENYMSWMDAGEGYTGGSTAGFTFNLPGMVSNIFSGGVAPKVEIAFVGANSNSHEVDVFVRPPGGAERLVGTVRMNGFGATKSQFTLAATDFATDGKLVLRITAKNTASRFRTVYFKTIYAQSNTITTQGLPLSTEAPTTAPLFYVFGGGTAANAIGYDVTSQTNIKRISGTVAGVQKGFVFPEGFQKGMLWSGNSLVPSPAREIKFRSVAGSQANYLIISHEILMQSSGSSTNPVKDYAAYRASALGGGYDTLTMEVGQIYNQFFYGDKSPAAIRRYMKYMIANGKPEYLFLIGKGLEADDIRVRNNPSALTVKDLVPTGGTPGSDVFFTADWETGKYIPKVATGRIPANSAQEVLNFLAKIKQHESLPQNLDWRKNILHLGGGTEGAERNKLAAYLRSYEQIAEGKWLGANVVTKIRSSTAGLDTVNVAKELNAGLSLITFFGHSSTTTSDLDIGLVSNVLSGYRNNGKYPMILMNGCNVGNSFIPGKSFGEDWLLTADKGAIAFVGHASYGYPDLLNVFSTYFYQTTFADSSYYGKSLGVQHNEVLRNISEKLSGNHATAMAMQMVLQTDPALVLFAPEKPDYTVVNGGMKIASPDGKPVTATSEKFVLSVDVRNLGKVSTSPWYVSVTRTLENGTELLYDRIKVPPVFYRETLQLELEGRTTDAAGVNTFRIKLDHTDTIAEIDETNNQATLEMFFPRSGVVALAPHEYGIVSANKVKLVGQSTDLLTAARDYYFEIDTTSTFDSPWKKSHTVTASLLPVWEVELPETGMPKDSMVYFWRLKYNTIADDEEAVWAMSSFRHIPESQNGWSQAKLGQLDKASISKIEINNKDNRLDFTPLYKSILIKGGGGGLPMSKSAPFGIFIDNNAFFWDNCGYTRPNILAMVFNNVTLEPYTAMPENTGSRCGLAGLFVYQFADLSRSSNQDKLEAFLKAVPAGYHVALVGINSVPYTSFKASLKEAFRGVGSVLINELKTGDPFVLLGQKGAASGSALEMGATDTDTTPRNMQAVQIEKVLQVKDQQGTITSSLIGPATEWRSLHYQMKLEDTDSYQLDIIGIDKDAQETVLASDVKASTYTLDNVSAITYPYLKLRLNLMDEGLRTAPQLSQWTVLYEGVPEGLLRPDLVGVSKYQKISEQAATGEVNLDFAFHNVSDISFSDSLTVETTLFDANGGSTVKRFRVMPLEKEDTVFFNHKFSTLNLKGSNRLRVTVNPRLLPEQNYLNNTLELPFTSEVSAGMPPVLDVVFDGVRILDGDLVSPSPLISMVLKDNNRKIPITDPASMKVYLKKPGADFEELDVRANPNIRWFPADGEKDFRVEYQPEKLENGTYTLEVQGVDAQGQRAGSERYSVNFMVENESTISNFYPYPNPFSSKTRFVFTLTGSTIPAKMKIQIMTVTGKVIREIQKEELGAIKIGNNISEFAWDGTDEFGDRLANGVYLYRVVIDNGPEEMKHRGTSGDKAFKKGYGKIYILR</sequence>
<protein>
    <recommendedName>
        <fullName evidence="6">Gingipain domain-containing protein</fullName>
    </recommendedName>
</protein>
<dbReference type="Gene3D" id="2.60.40.4070">
    <property type="match status" value="1"/>
</dbReference>
<accession>A0A3M9N2M5</accession>
<evidence type="ECO:0000259" key="2">
    <source>
        <dbReference type="Pfam" id="PF01364"/>
    </source>
</evidence>
<organism evidence="4 5">
    <name type="scientific">Rufibacter immobilis</name>
    <dbReference type="NCBI Taxonomy" id="1348778"/>
    <lineage>
        <taxon>Bacteria</taxon>
        <taxon>Pseudomonadati</taxon>
        <taxon>Bacteroidota</taxon>
        <taxon>Cytophagia</taxon>
        <taxon>Cytophagales</taxon>
        <taxon>Hymenobacteraceae</taxon>
        <taxon>Rufibacter</taxon>
    </lineage>
</organism>
<dbReference type="EMBL" id="RJJE01000003">
    <property type="protein sequence ID" value="RNI31986.1"/>
    <property type="molecule type" value="Genomic_DNA"/>
</dbReference>
<name>A0A3M9N2M5_9BACT</name>
<dbReference type="RefSeq" id="WP_123132123.1">
    <property type="nucleotide sequence ID" value="NZ_RJJE01000003.1"/>
</dbReference>
<keyword evidence="5" id="KW-1185">Reference proteome</keyword>
<dbReference type="GO" id="GO:0006508">
    <property type="term" value="P:proteolysis"/>
    <property type="evidence" value="ECO:0007669"/>
    <property type="project" value="InterPro"/>
</dbReference>
<dbReference type="Gene3D" id="3.40.50.10390">
    <property type="entry name" value="Gingipain r, domain 1"/>
    <property type="match status" value="1"/>
</dbReference>
<dbReference type="Pfam" id="PF15711">
    <property type="entry name" value="ILEI"/>
    <property type="match status" value="1"/>
</dbReference>